<feature type="compositionally biased region" description="Low complexity" evidence="17">
    <location>
        <begin position="183"/>
        <end position="194"/>
    </location>
</feature>
<dbReference type="PROSITE" id="PS50297">
    <property type="entry name" value="ANK_REP_REGION"/>
    <property type="match status" value="7"/>
</dbReference>
<evidence type="ECO:0000256" key="15">
    <source>
        <dbReference type="RuleBase" id="RU362114"/>
    </source>
</evidence>
<evidence type="ECO:0000313" key="21">
    <source>
        <dbReference type="Proteomes" id="UP000694941"/>
    </source>
</evidence>
<dbReference type="PANTHER" id="PTHR24123:SF33">
    <property type="entry name" value="PROTEIN HOS4"/>
    <property type="match status" value="1"/>
</dbReference>
<keyword evidence="10" id="KW-0528">Neurotoxin</keyword>
<dbReference type="Pfam" id="PF00023">
    <property type="entry name" value="Ank"/>
    <property type="match status" value="1"/>
</dbReference>
<feature type="repeat" description="ANK" evidence="14">
    <location>
        <begin position="873"/>
        <end position="897"/>
    </location>
</feature>
<feature type="repeat" description="ANK" evidence="14">
    <location>
        <begin position="907"/>
        <end position="939"/>
    </location>
</feature>
<evidence type="ECO:0000256" key="17">
    <source>
        <dbReference type="SAM" id="MobiDB-lite"/>
    </source>
</evidence>
<feature type="region of interest" description="Disordered" evidence="17">
    <location>
        <begin position="370"/>
        <end position="422"/>
    </location>
</feature>
<evidence type="ECO:0000256" key="1">
    <source>
        <dbReference type="ARBA" id="ARBA00004123"/>
    </source>
</evidence>
<evidence type="ECO:0000256" key="5">
    <source>
        <dbReference type="ARBA" id="ARBA00022676"/>
    </source>
</evidence>
<feature type="repeat" description="ANK" evidence="14">
    <location>
        <begin position="785"/>
        <end position="807"/>
    </location>
</feature>
<proteinExistence type="predicted"/>
<dbReference type="SUPFAM" id="SSF56399">
    <property type="entry name" value="ADP-ribosylation"/>
    <property type="match status" value="1"/>
</dbReference>
<dbReference type="PROSITE" id="PS51977">
    <property type="entry name" value="WGR"/>
    <property type="match status" value="1"/>
</dbReference>
<keyword evidence="3" id="KW-0268">Exocytosis</keyword>
<dbReference type="InterPro" id="IPR036930">
    <property type="entry name" value="WGR_dom_sf"/>
</dbReference>
<keyword evidence="16" id="KW-0175">Coiled coil</keyword>
<evidence type="ECO:0000256" key="13">
    <source>
        <dbReference type="ARBA" id="ARBA00023298"/>
    </source>
</evidence>
<feature type="compositionally biased region" description="Basic and acidic residues" evidence="17">
    <location>
        <begin position="55"/>
        <end position="67"/>
    </location>
</feature>
<evidence type="ECO:0000256" key="11">
    <source>
        <dbReference type="ARBA" id="ARBA00023043"/>
    </source>
</evidence>
<reference evidence="22" key="1">
    <citation type="submission" date="2025-08" db="UniProtKB">
        <authorList>
            <consortium name="RefSeq"/>
        </authorList>
    </citation>
    <scope>IDENTIFICATION</scope>
    <source>
        <tissue evidence="22">Muscle</tissue>
    </source>
</reference>
<dbReference type="InterPro" id="IPR008893">
    <property type="entry name" value="WGR_domain"/>
</dbReference>
<keyword evidence="5 15" id="KW-0328">Glycosyltransferase</keyword>
<feature type="coiled-coil region" evidence="16">
    <location>
        <begin position="2166"/>
        <end position="2213"/>
    </location>
</feature>
<accession>A0ABM1S678</accession>
<dbReference type="PROSITE" id="PS51060">
    <property type="entry name" value="PARP_ALPHA_HD"/>
    <property type="match status" value="1"/>
</dbReference>
<evidence type="ECO:0000256" key="6">
    <source>
        <dbReference type="ARBA" id="ARBA00022679"/>
    </source>
</evidence>
<dbReference type="Proteomes" id="UP000694941">
    <property type="component" value="Unplaced"/>
</dbReference>
<evidence type="ECO:0000256" key="4">
    <source>
        <dbReference type="ARBA" id="ARBA00022537"/>
    </source>
</evidence>
<feature type="domain" description="PARP alpha-helical" evidence="19">
    <location>
        <begin position="2129"/>
        <end position="2258"/>
    </location>
</feature>
<dbReference type="SUPFAM" id="SSF47587">
    <property type="entry name" value="Domain of poly(ADP-ribose) polymerase"/>
    <property type="match status" value="1"/>
</dbReference>
<feature type="repeat" description="ANK" evidence="14">
    <location>
        <begin position="1492"/>
        <end position="1524"/>
    </location>
</feature>
<protein>
    <recommendedName>
        <fullName evidence="15">Poly [ADP-ribose] polymerase</fullName>
        <shortName evidence="15">PARP</shortName>
        <ecNumber evidence="15">2.4.2.-</ecNumber>
    </recommendedName>
</protein>
<dbReference type="Pfam" id="PF12796">
    <property type="entry name" value="Ank_2"/>
    <property type="match status" value="6"/>
</dbReference>
<evidence type="ECO:0000256" key="2">
    <source>
        <dbReference type="ARBA" id="ARBA00004175"/>
    </source>
</evidence>
<dbReference type="SUPFAM" id="SSF48403">
    <property type="entry name" value="Ankyrin repeat"/>
    <property type="match status" value="4"/>
</dbReference>
<feature type="compositionally biased region" description="Polar residues" evidence="17">
    <location>
        <begin position="379"/>
        <end position="391"/>
    </location>
</feature>
<keyword evidence="7" id="KW-0548">Nucleotidyltransferase</keyword>
<keyword evidence="21" id="KW-1185">Reference proteome</keyword>
<name>A0ABM1S678_LIMPO</name>
<keyword evidence="8" id="KW-0677">Repeat</keyword>
<feature type="region of interest" description="Disordered" evidence="17">
    <location>
        <begin position="1"/>
        <end position="153"/>
    </location>
</feature>
<evidence type="ECO:0000256" key="12">
    <source>
        <dbReference type="ARBA" id="ARBA00023242"/>
    </source>
</evidence>
<keyword evidence="13" id="KW-1053">Target membrane</keyword>
<dbReference type="Gene3D" id="3.90.228.10">
    <property type="match status" value="1"/>
</dbReference>
<dbReference type="CDD" id="cd07997">
    <property type="entry name" value="WGR_PARP"/>
    <property type="match status" value="1"/>
</dbReference>
<feature type="compositionally biased region" description="Polar residues" evidence="17">
    <location>
        <begin position="109"/>
        <end position="123"/>
    </location>
</feature>
<evidence type="ECO:0000256" key="8">
    <source>
        <dbReference type="ARBA" id="ARBA00022737"/>
    </source>
</evidence>
<evidence type="ECO:0000256" key="14">
    <source>
        <dbReference type="PROSITE-ProRule" id="PRU00023"/>
    </source>
</evidence>
<comment type="subcellular location">
    <subcellularLocation>
        <location evidence="1">Nucleus</location>
    </subcellularLocation>
    <subcellularLocation>
        <location evidence="2">Target cell membrane</location>
    </subcellularLocation>
</comment>
<evidence type="ECO:0000256" key="9">
    <source>
        <dbReference type="ARBA" id="ARBA00023027"/>
    </source>
</evidence>
<evidence type="ECO:0000313" key="22">
    <source>
        <dbReference type="RefSeq" id="XP_022239133.1"/>
    </source>
</evidence>
<dbReference type="RefSeq" id="XP_022239133.1">
    <property type="nucleotide sequence ID" value="XM_022383425.1"/>
</dbReference>
<dbReference type="Pfam" id="PF02877">
    <property type="entry name" value="PARP_reg"/>
    <property type="match status" value="1"/>
</dbReference>
<evidence type="ECO:0000256" key="7">
    <source>
        <dbReference type="ARBA" id="ARBA00022695"/>
    </source>
</evidence>
<feature type="region of interest" description="Disordered" evidence="17">
    <location>
        <begin position="172"/>
        <end position="215"/>
    </location>
</feature>
<feature type="compositionally biased region" description="Basic and acidic residues" evidence="17">
    <location>
        <begin position="1"/>
        <end position="17"/>
    </location>
</feature>
<feature type="repeat" description="ANK" evidence="14">
    <location>
        <begin position="1790"/>
        <end position="1822"/>
    </location>
</feature>
<keyword evidence="10" id="KW-0800">Toxin</keyword>
<feature type="repeat" description="ANK" evidence="14">
    <location>
        <begin position="1373"/>
        <end position="1407"/>
    </location>
</feature>
<dbReference type="InterPro" id="IPR051165">
    <property type="entry name" value="Multifunctional_ANK_Repeat"/>
</dbReference>
<gene>
    <name evidence="22" type="primary">LOC106457476</name>
</gene>
<keyword evidence="4" id="KW-0472">Membrane</keyword>
<dbReference type="Gene3D" id="2.20.140.10">
    <property type="entry name" value="WGR domain"/>
    <property type="match status" value="1"/>
</dbReference>
<feature type="domain" description="WGR" evidence="20">
    <location>
        <begin position="2006"/>
        <end position="2104"/>
    </location>
</feature>
<keyword evidence="9 15" id="KW-0520">NAD</keyword>
<dbReference type="GeneID" id="106457476"/>
<dbReference type="Pfam" id="PF05406">
    <property type="entry name" value="WGR"/>
    <property type="match status" value="1"/>
</dbReference>
<feature type="repeat" description="ANK" evidence="14">
    <location>
        <begin position="838"/>
        <end position="863"/>
    </location>
</feature>
<evidence type="ECO:0000259" key="18">
    <source>
        <dbReference type="PROSITE" id="PS51059"/>
    </source>
</evidence>
<sequence>MLFSSGERELKQRDRQKQLGKQTTRRSTRIMDQHLESNGCEDGPIPLNVTNHSDTTQEKTKKSDRQPSKHSSSGRHGPARPRRQAPAISASILLPPPGSPPAERRPTRHSPSSPGQTHSVTSSVEKKPQKVATSSPPLSLPSQPSPNKHISQCSPTASNVILTQIMSLNKPEVTTSPSKYARQSQPSSSKLSLSTPERKKRKRHPQTVMDPIPSHSNKRIRLQYQPFQSPAPISPIPSIFRQHPAKSPDDKIVLFNKGEFLAVRNENGGFFVCRASQNVYKSSKRFKIQWLSNDNNTSVYTPDFFDFTDFECVLTNLRMNEWQKKELILPSDERKRTLNILQRALNVESGMDIPDPRQLTMDGVDVSIVGKEDLGSPKSGLTQKTNKSSVQKGRGRPKKSKTEEEALKQKNLRSADSGKKPKTITAIKTKVREPAKMRFKAARVVKKEENKDPRTLPLLRPMTKIQRERLQPNPKIKVQEKSPMFESGEPLPYVSPITYSKLIIRAVRLKDHHLLQSLLSDKEHVCSYTLKQSKDVLNDALTYAIVQEDHQAIRMILSAEHKNLVTCPEHLLSRGKIGSCNRSLFDRSIYSVSIIGGSREGNAALLKDSAYELPPQADDIKVIDALSAGVSLGTLNVLCSGKNSLHSDMEHFKAEKVYPNIVVALRHGHCKMAGQLIQECIEQAGHGFSSLHRDVLLNESKPLNDFEASSVLKNTHENSKVTPIHCAAINPNSKYLSSLLSVVPQCSVVDSDGWQPIHYAATCQSTGPLELLLSRNVSIYETEAEGNTPLHLACQTGRHHNVELLLKYTFSTAQSGIEDEDSSVDKFGVCGCERLNKKSYSPLHLAVLHGHLNVVKVLLKYSSVNKPTSAAADKLTPLMLAAQQGYLPIVKFLVEKGRCLVEVRDKKYRTALTHAVINGHAHVASYLLRIGADPNTKDSSGNTLVHYAAAYGWYYCLKLLVVEAEADPNVANDLKVSPLAVAFLKGHMGLVDFLLEIPSVDVNVYVGESDMSLVMHTVRSRINVTQLQRLKFLLVKCKSDCRKKDLLFGNNAIHHLVLQEADEMSAARSFQHDKENKGEEDNCLVSEEHQKSFPEDELDEMLQEENQRKHDQLVENIAKLLIFHGCDPKEKNKAGESAFSLAVKKGCLVLAKVFLEHGCELTSCVGAVGGTLLHSFIQQALDKDISPLLKAFLSAESKSPDSSPRELLRHMATRYNSNGRTPLLEALWSLKTTKRTESVKRLLHFIKFLLEDLCSDVSALVKDKKTGADVCSALHLAAKCKGGRATEVLLAHRPPIDNRDSEGRTPLVTAIVAGNYEAAEALIRAGADVNIFSDKGEQNLPPLLLAARKVEFAKLVPLLVQQKADVNAINPKNGNTALHYIVDMPVSDIDLVKVLVDAGANINAPNSLLQTPLHLAVNSHAGGTDVSLDVQDYLLQKGAKADVTDSFRRIPLHYAFFKLTRENNSFHKDPVELVDLLTRAMGACPVDIADNNGQTPLHLAATCGATISCMLLAQKMKILDVKDKMGNTPLGLSVLNKHEGCAMMLLQKGASCVLDLVQTRPEREEKRTWKWNHVKKAPQSPIRHSILQEAVSIEWQGVLHLMLDQLEAVGKGLTLAVEAAVATRHYQLALKLISQVKLGWTLYSEKQTMLHLLAREAEAGSQGELQVKVAKALIEKGVPVMARDEHGCSVVTYAALNWNDTLCQYFTDKMGMVAVIRADPDKSQRTPFSALFWRLGSEPFPEGIRNWCLNLIRSGASLNTLAHYPVWETPYPGVTCNTKDVTHLEADACSKLSPLMVAIFKQNYEVVKMLISNGADLNFPDEQLRTPLMLAVRLNDVKMVKLLLNSSYNPDNDYKPLSGQSIEFEKTSGVDLTKQDKNGWTVMHHLICPHANFTYSDTTLLYLLAKVGAPINTPDNTGLTPLQLAVSRQAESLLIALQELLKVPFNEQVNSLYMKPPIKVDDGMHIEKPAYSYKTDFAAMVEKLRKEIDVKEQKPEVDVLSGLSDIGELVMDPDQNVPFDALLTLVDLSYGLFDFYKMQIIKHHSRETYVLFTRWGRMGDDGQTQKILFPSLKEAAQEFQKIFHNKSDNIWENLKSFNPQRNKYCLVEMEKRCQNHKHSIKPNLKTDTPSKLPEPLSRLMERLMDASLVEQFSMKLGTSIACFGQLPEAFQKAESLLQEIRKLIEERKESQDINNAQKNSEEILQKIVKLTEEYYFTIPIHGFEYERLCPLYDTTLLRDQIEIVYNLRHTELTAELMLAAQMRKEEINPKDYIYQCLNSQLQLMEEECVEAQLILQYIHNTGNIDKRKRVDVQAIYRVQQKVSSEFLKKSSKKHVLLWHGTSKENILSILTQGLMIPPLGMRLTKHAFGKGILFADMFQEGQEHCSAGDDKESTKFMFLCEVALGKICQLDMSSNPHPDQSYNTHLALGTWHPNPAQSISWQGREIPLGPSQADVDLHHQIVYRSLNFNEYLVCEPSQVCIRYLVQFQEKLVGTLKTA</sequence>
<evidence type="ECO:0000256" key="16">
    <source>
        <dbReference type="SAM" id="Coils"/>
    </source>
</evidence>
<dbReference type="SUPFAM" id="SSF142921">
    <property type="entry name" value="WGR domain-like"/>
    <property type="match status" value="1"/>
</dbReference>
<keyword evidence="6 15" id="KW-0808">Transferase</keyword>
<dbReference type="SMART" id="SM00248">
    <property type="entry name" value="ANK"/>
    <property type="match status" value="22"/>
</dbReference>
<evidence type="ECO:0000256" key="3">
    <source>
        <dbReference type="ARBA" id="ARBA00022483"/>
    </source>
</evidence>
<dbReference type="EC" id="2.4.2.-" evidence="15"/>
<evidence type="ECO:0000259" key="19">
    <source>
        <dbReference type="PROSITE" id="PS51060"/>
    </source>
</evidence>
<dbReference type="InterPro" id="IPR002110">
    <property type="entry name" value="Ankyrin_rpt"/>
</dbReference>
<dbReference type="InterPro" id="IPR004102">
    <property type="entry name" value="Poly(ADP-ribose)pol_reg_dom"/>
</dbReference>
<dbReference type="Gene3D" id="1.25.40.20">
    <property type="entry name" value="Ankyrin repeat-containing domain"/>
    <property type="match status" value="7"/>
</dbReference>
<keyword evidence="4" id="KW-1052">Target cell membrane</keyword>
<keyword evidence="12" id="KW-0539">Nucleus</keyword>
<feature type="domain" description="PARP catalytic" evidence="18">
    <location>
        <begin position="2268"/>
        <end position="2496"/>
    </location>
</feature>
<dbReference type="SMART" id="SM00773">
    <property type="entry name" value="WGR"/>
    <property type="match status" value="1"/>
</dbReference>
<feature type="compositionally biased region" description="Low complexity" evidence="17">
    <location>
        <begin position="134"/>
        <end position="146"/>
    </location>
</feature>
<organism evidence="21 22">
    <name type="scientific">Limulus polyphemus</name>
    <name type="common">Atlantic horseshoe crab</name>
    <dbReference type="NCBI Taxonomy" id="6850"/>
    <lineage>
        <taxon>Eukaryota</taxon>
        <taxon>Metazoa</taxon>
        <taxon>Ecdysozoa</taxon>
        <taxon>Arthropoda</taxon>
        <taxon>Chelicerata</taxon>
        <taxon>Merostomata</taxon>
        <taxon>Xiphosura</taxon>
        <taxon>Limulidae</taxon>
        <taxon>Limulus</taxon>
    </lineage>
</organism>
<feature type="repeat" description="ANK" evidence="14">
    <location>
        <begin position="1302"/>
        <end position="1334"/>
    </location>
</feature>
<dbReference type="InterPro" id="IPR036770">
    <property type="entry name" value="Ankyrin_rpt-contain_sf"/>
</dbReference>
<feature type="repeat" description="ANK" evidence="14">
    <location>
        <begin position="1823"/>
        <end position="1855"/>
    </location>
</feature>
<keyword evidence="11 14" id="KW-0040">ANK repeat</keyword>
<dbReference type="PROSITE" id="PS50088">
    <property type="entry name" value="ANK_REPEAT"/>
    <property type="match status" value="9"/>
</dbReference>
<evidence type="ECO:0000256" key="10">
    <source>
        <dbReference type="ARBA" id="ARBA00023028"/>
    </source>
</evidence>
<dbReference type="InterPro" id="IPR036616">
    <property type="entry name" value="Poly(ADP-ribose)pol_reg_dom_sf"/>
</dbReference>
<dbReference type="Gene3D" id="1.20.142.10">
    <property type="entry name" value="Poly(ADP-ribose) polymerase, regulatory domain"/>
    <property type="match status" value="1"/>
</dbReference>
<dbReference type="PANTHER" id="PTHR24123">
    <property type="entry name" value="ANKYRIN REPEAT-CONTAINING"/>
    <property type="match status" value="1"/>
</dbReference>
<feature type="compositionally biased region" description="Polar residues" evidence="17">
    <location>
        <begin position="172"/>
        <end position="182"/>
    </location>
</feature>
<dbReference type="InterPro" id="IPR012317">
    <property type="entry name" value="Poly(ADP-ribose)pol_cat_dom"/>
</dbReference>
<dbReference type="Pfam" id="PF00644">
    <property type="entry name" value="PARP"/>
    <property type="match status" value="1"/>
</dbReference>
<keyword evidence="10" id="KW-0638">Presynaptic neurotoxin</keyword>
<evidence type="ECO:0000259" key="20">
    <source>
        <dbReference type="PROSITE" id="PS51977"/>
    </source>
</evidence>
<dbReference type="PROSITE" id="PS51059">
    <property type="entry name" value="PARP_CATALYTIC"/>
    <property type="match status" value="1"/>
</dbReference>